<evidence type="ECO:0000313" key="8">
    <source>
        <dbReference type="Proteomes" id="UP000094385"/>
    </source>
</evidence>
<feature type="compositionally biased region" description="Basic and acidic residues" evidence="5">
    <location>
        <begin position="153"/>
        <end position="175"/>
    </location>
</feature>
<dbReference type="PANTHER" id="PTHR11040">
    <property type="entry name" value="ZINC/IRON TRANSPORTER"/>
    <property type="match status" value="1"/>
</dbReference>
<feature type="transmembrane region" description="Helical" evidence="6">
    <location>
        <begin position="309"/>
        <end position="334"/>
    </location>
</feature>
<dbReference type="PANTHER" id="PTHR11040:SF210">
    <property type="entry name" value="ZINC-REGULATED TRANSPORTER 3"/>
    <property type="match status" value="1"/>
</dbReference>
<feature type="transmembrane region" description="Helical" evidence="6">
    <location>
        <begin position="12"/>
        <end position="29"/>
    </location>
</feature>
<reference evidence="7 8" key="1">
    <citation type="journal article" date="2016" name="Proc. Natl. Acad. Sci. U.S.A.">
        <title>Comparative genomics of biotechnologically important yeasts.</title>
        <authorList>
            <person name="Riley R."/>
            <person name="Haridas S."/>
            <person name="Wolfe K.H."/>
            <person name="Lopes M.R."/>
            <person name="Hittinger C.T."/>
            <person name="Goeker M."/>
            <person name="Salamov A.A."/>
            <person name="Wisecaver J.H."/>
            <person name="Long T.M."/>
            <person name="Calvey C.H."/>
            <person name="Aerts A.L."/>
            <person name="Barry K.W."/>
            <person name="Choi C."/>
            <person name="Clum A."/>
            <person name="Coughlan A.Y."/>
            <person name="Deshpande S."/>
            <person name="Douglass A.P."/>
            <person name="Hanson S.J."/>
            <person name="Klenk H.-P."/>
            <person name="LaButti K.M."/>
            <person name="Lapidus A."/>
            <person name="Lindquist E.A."/>
            <person name="Lipzen A.M."/>
            <person name="Meier-Kolthoff J.P."/>
            <person name="Ohm R.A."/>
            <person name="Otillar R.P."/>
            <person name="Pangilinan J.L."/>
            <person name="Peng Y."/>
            <person name="Rokas A."/>
            <person name="Rosa C.A."/>
            <person name="Scheuner C."/>
            <person name="Sibirny A.A."/>
            <person name="Slot J.C."/>
            <person name="Stielow J.B."/>
            <person name="Sun H."/>
            <person name="Kurtzman C.P."/>
            <person name="Blackwell M."/>
            <person name="Grigoriev I.V."/>
            <person name="Jeffries T.W."/>
        </authorList>
    </citation>
    <scope>NUCLEOTIDE SEQUENCE [LARGE SCALE GENOMIC DNA]</scope>
    <source>
        <strain evidence="7 8">NRRL Y-11557</strain>
    </source>
</reference>
<evidence type="ECO:0000256" key="3">
    <source>
        <dbReference type="ARBA" id="ARBA00022989"/>
    </source>
</evidence>
<evidence type="ECO:0008006" key="9">
    <source>
        <dbReference type="Google" id="ProtNLM"/>
    </source>
</evidence>
<feature type="transmembrane region" description="Helical" evidence="6">
    <location>
        <begin position="91"/>
        <end position="113"/>
    </location>
</feature>
<keyword evidence="2 6" id="KW-0812">Transmembrane</keyword>
<keyword evidence="4 6" id="KW-0472">Membrane</keyword>
<dbReference type="GO" id="GO:0005385">
    <property type="term" value="F:zinc ion transmembrane transporter activity"/>
    <property type="evidence" value="ECO:0007669"/>
    <property type="project" value="TreeGrafter"/>
</dbReference>
<feature type="transmembrane region" description="Helical" evidence="6">
    <location>
        <begin position="377"/>
        <end position="398"/>
    </location>
</feature>
<dbReference type="InterPro" id="IPR003689">
    <property type="entry name" value="ZIP"/>
</dbReference>
<evidence type="ECO:0000256" key="6">
    <source>
        <dbReference type="SAM" id="Phobius"/>
    </source>
</evidence>
<comment type="subcellular location">
    <subcellularLocation>
        <location evidence="1">Membrane</location>
        <topology evidence="1">Multi-pass membrane protein</topology>
    </subcellularLocation>
</comment>
<evidence type="ECO:0000313" key="7">
    <source>
        <dbReference type="EMBL" id="ODQ76224.1"/>
    </source>
</evidence>
<keyword evidence="8" id="KW-1185">Reference proteome</keyword>
<organism evidence="7 8">
    <name type="scientific">Lipomyces starkeyi NRRL Y-11557</name>
    <dbReference type="NCBI Taxonomy" id="675824"/>
    <lineage>
        <taxon>Eukaryota</taxon>
        <taxon>Fungi</taxon>
        <taxon>Dikarya</taxon>
        <taxon>Ascomycota</taxon>
        <taxon>Saccharomycotina</taxon>
        <taxon>Lipomycetes</taxon>
        <taxon>Lipomycetales</taxon>
        <taxon>Lipomycetaceae</taxon>
        <taxon>Lipomyces</taxon>
    </lineage>
</organism>
<feature type="transmembrane region" description="Helical" evidence="6">
    <location>
        <begin position="50"/>
        <end position="71"/>
    </location>
</feature>
<gene>
    <name evidence="7" type="ORF">LIPSTDRAFT_173</name>
</gene>
<dbReference type="STRING" id="675824.A0A1E3QFI7"/>
<dbReference type="EMBL" id="KV454289">
    <property type="protein sequence ID" value="ODQ76224.1"/>
    <property type="molecule type" value="Genomic_DNA"/>
</dbReference>
<dbReference type="Proteomes" id="UP000094385">
    <property type="component" value="Unassembled WGS sequence"/>
</dbReference>
<name>A0A1E3QFI7_LIPST</name>
<dbReference type="GO" id="GO:0016020">
    <property type="term" value="C:membrane"/>
    <property type="evidence" value="ECO:0007669"/>
    <property type="project" value="UniProtKB-SubCell"/>
</dbReference>
<accession>A0A1E3QFI7</accession>
<protein>
    <recommendedName>
        <fullName evidence="9">Zinc/iron permease</fullName>
    </recommendedName>
</protein>
<sequence length="430" mass="46169">MVLSNNERGWLLAVCSGIACVLGSFIICSDVVLRRFKRFENFDIREDKRILVYGFSLSSGVMILTSMYELLPEALENVVSSPSLYDQQTPSGLVVMASYVLGVAIFAVLNLIIHAVTQRSVVHCAHESMDDGHGHSHSHGHNPSQENGFARLHSHESHEHFHSHSHSTEPQRHECNSGPIIVANYGSTMSEHSPLMLEIARSLHSEENMATETEGQLYSTNSTNSPLPDAVSVAFNNLEKSSSFNTSSASSTVINDVNGADPTGPTVPVPSTAFADMLSIGLQTSLAISLHKIPEGFITFATSYANPELGLSVFIALAIHNFIEGFTIAFPLYLALGSRWMALGAAFVLGGLSQPAGALIGWLVFGSQQPETEGSMVYGVLFGIVGGFLTIIALQMFATAVNFSRKPNVCINWAFAGIVLVGIAISLGDV</sequence>
<evidence type="ECO:0000256" key="2">
    <source>
        <dbReference type="ARBA" id="ARBA00022692"/>
    </source>
</evidence>
<proteinExistence type="predicted"/>
<evidence type="ECO:0000256" key="1">
    <source>
        <dbReference type="ARBA" id="ARBA00004141"/>
    </source>
</evidence>
<dbReference type="Pfam" id="PF02535">
    <property type="entry name" value="Zip"/>
    <property type="match status" value="1"/>
</dbReference>
<feature type="region of interest" description="Disordered" evidence="5">
    <location>
        <begin position="128"/>
        <end position="178"/>
    </location>
</feature>
<evidence type="ECO:0000256" key="5">
    <source>
        <dbReference type="SAM" id="MobiDB-lite"/>
    </source>
</evidence>
<evidence type="ECO:0000256" key="4">
    <source>
        <dbReference type="ARBA" id="ARBA00023136"/>
    </source>
</evidence>
<dbReference type="AlphaFoldDB" id="A0A1E3QFI7"/>
<keyword evidence="3 6" id="KW-1133">Transmembrane helix</keyword>
<feature type="transmembrane region" description="Helical" evidence="6">
    <location>
        <begin position="410"/>
        <end position="428"/>
    </location>
</feature>
<feature type="transmembrane region" description="Helical" evidence="6">
    <location>
        <begin position="340"/>
        <end position="365"/>
    </location>
</feature>
<dbReference type="OrthoDB" id="262547at2759"/>